<evidence type="ECO:0000256" key="3">
    <source>
        <dbReference type="SAM" id="MobiDB-lite"/>
    </source>
</evidence>
<dbReference type="PANTHER" id="PTHR30203">
    <property type="entry name" value="OUTER MEMBRANE CATION EFFLUX PROTEIN"/>
    <property type="match status" value="1"/>
</dbReference>
<feature type="chain" id="PRO_5015607863" description="Transporter" evidence="4">
    <location>
        <begin position="22"/>
        <end position="434"/>
    </location>
</feature>
<evidence type="ECO:0000313" key="6">
    <source>
        <dbReference type="Proteomes" id="UP000245048"/>
    </source>
</evidence>
<feature type="coiled-coil region" evidence="2">
    <location>
        <begin position="187"/>
        <end position="214"/>
    </location>
</feature>
<feature type="signal peptide" evidence="4">
    <location>
        <begin position="1"/>
        <end position="21"/>
    </location>
</feature>
<dbReference type="RefSeq" id="WP_109518903.1">
    <property type="nucleotide sequence ID" value="NZ_PDOA01000023.1"/>
</dbReference>
<accession>A0A2U1UYW4</accession>
<dbReference type="GO" id="GO:0015562">
    <property type="term" value="F:efflux transmembrane transporter activity"/>
    <property type="evidence" value="ECO:0007669"/>
    <property type="project" value="InterPro"/>
</dbReference>
<dbReference type="OrthoDB" id="9791261at2"/>
<dbReference type="Gene3D" id="1.20.1600.10">
    <property type="entry name" value="Outer membrane efflux proteins (OEP)"/>
    <property type="match status" value="1"/>
</dbReference>
<evidence type="ECO:0008006" key="7">
    <source>
        <dbReference type="Google" id="ProtNLM"/>
    </source>
</evidence>
<reference evidence="6" key="1">
    <citation type="submission" date="2017-10" db="EMBL/GenBank/DDBJ databases">
        <authorList>
            <person name="Toshchakov S.V."/>
            <person name="Goeva M.A."/>
        </authorList>
    </citation>
    <scope>NUCLEOTIDE SEQUENCE [LARGE SCALE GENOMIC DNA]</scope>
    <source>
        <strain evidence="6">JR1/69-1-13</strain>
    </source>
</reference>
<comment type="caution">
    <text evidence="5">The sequence shown here is derived from an EMBL/GenBank/DDBJ whole genome shotgun (WGS) entry which is preliminary data.</text>
</comment>
<dbReference type="Pfam" id="PF02321">
    <property type="entry name" value="OEP"/>
    <property type="match status" value="2"/>
</dbReference>
<gene>
    <name evidence="5" type="ORF">CR165_21015</name>
</gene>
<sequence length="434" mass="46413">MLSKLSLAAACVLVWPALGYAQTAASTSGALLLTSPQQAVSQAFRSSPALRGAGASRDATLSDRLQAPLRPNPELNTSFESFGGMGGNGDTRSFRSLETTVGLSQRIELGGKRTARIGLADRGAEVAGFEYSAAQLDLARDVTVAMAAAEAAVRSVAVERERLRLASETLRAARLRVDAGRDPILQAERAEVTRATAEIAMERSQREAEIARAELAVLIGVPQVELAARQPWFDDIGPSPATPEPADPLLRLAGNPDLARLEGAITQQRANVTFQRSTAVPDVTLNGDIRHARDTGETSFVAGLSIPLPFSDRNQGGIARANAELLRAETEAQRGRSALVADLLATERRLILAWRAAQSLRRDALPAAERAARSASAGFGEGKFSFLEVLDAQRALSDTQGQLVETYREFHTRRAALERLRGQQPAGQPTGVRR</sequence>
<dbReference type="InterPro" id="IPR003423">
    <property type="entry name" value="OMP_efflux"/>
</dbReference>
<dbReference type="EMBL" id="PDOA01000023">
    <property type="protein sequence ID" value="PWC26848.1"/>
    <property type="molecule type" value="Genomic_DNA"/>
</dbReference>
<dbReference type="InterPro" id="IPR010131">
    <property type="entry name" value="MdtP/NodT-like"/>
</dbReference>
<dbReference type="SUPFAM" id="SSF56954">
    <property type="entry name" value="Outer membrane efflux proteins (OEP)"/>
    <property type="match status" value="1"/>
</dbReference>
<name>A0A2U1UYW4_9PROT</name>
<keyword evidence="4" id="KW-0732">Signal</keyword>
<dbReference type="PANTHER" id="PTHR30203:SF24">
    <property type="entry name" value="BLR4935 PROTEIN"/>
    <property type="match status" value="1"/>
</dbReference>
<evidence type="ECO:0000313" key="5">
    <source>
        <dbReference type="EMBL" id="PWC26848.1"/>
    </source>
</evidence>
<protein>
    <recommendedName>
        <fullName evidence="7">Transporter</fullName>
    </recommendedName>
</protein>
<dbReference type="Proteomes" id="UP000245048">
    <property type="component" value="Unassembled WGS sequence"/>
</dbReference>
<evidence type="ECO:0000256" key="2">
    <source>
        <dbReference type="SAM" id="Coils"/>
    </source>
</evidence>
<feature type="region of interest" description="Disordered" evidence="3">
    <location>
        <begin position="63"/>
        <end position="88"/>
    </location>
</feature>
<organism evidence="5 6">
    <name type="scientific">Teichococcus aestuarii</name>
    <dbReference type="NCBI Taxonomy" id="568898"/>
    <lineage>
        <taxon>Bacteria</taxon>
        <taxon>Pseudomonadati</taxon>
        <taxon>Pseudomonadota</taxon>
        <taxon>Alphaproteobacteria</taxon>
        <taxon>Acetobacterales</taxon>
        <taxon>Roseomonadaceae</taxon>
        <taxon>Roseomonas</taxon>
    </lineage>
</organism>
<keyword evidence="2" id="KW-0175">Coiled coil</keyword>
<evidence type="ECO:0000256" key="4">
    <source>
        <dbReference type="SAM" id="SignalP"/>
    </source>
</evidence>
<proteinExistence type="inferred from homology"/>
<keyword evidence="6" id="KW-1185">Reference proteome</keyword>
<comment type="similarity">
    <text evidence="1">Belongs to the outer membrane factor (OMF) (TC 1.B.17) family.</text>
</comment>
<evidence type="ECO:0000256" key="1">
    <source>
        <dbReference type="ARBA" id="ARBA00007613"/>
    </source>
</evidence>
<dbReference type="AlphaFoldDB" id="A0A2U1UYW4"/>